<name>A0ABT8LA22_9BACT</name>
<keyword evidence="2" id="KW-1185">Reference proteome</keyword>
<evidence type="ECO:0000313" key="1">
    <source>
        <dbReference type="EMBL" id="MDN5213857.1"/>
    </source>
</evidence>
<comment type="caution">
    <text evidence="1">The sequence shown here is derived from an EMBL/GenBank/DDBJ whole genome shotgun (WGS) entry which is preliminary data.</text>
</comment>
<evidence type="ECO:0000313" key="2">
    <source>
        <dbReference type="Proteomes" id="UP001172083"/>
    </source>
</evidence>
<organism evidence="1 2">
    <name type="scientific">Agaribacillus aureus</name>
    <dbReference type="NCBI Taxonomy" id="3051825"/>
    <lineage>
        <taxon>Bacteria</taxon>
        <taxon>Pseudomonadati</taxon>
        <taxon>Bacteroidota</taxon>
        <taxon>Cytophagia</taxon>
        <taxon>Cytophagales</taxon>
        <taxon>Splendidivirgaceae</taxon>
        <taxon>Agaribacillus</taxon>
    </lineage>
</organism>
<gene>
    <name evidence="1" type="ORF">QQ020_17415</name>
</gene>
<dbReference type="EMBL" id="JAUJEB010000004">
    <property type="protein sequence ID" value="MDN5213857.1"/>
    <property type="molecule type" value="Genomic_DNA"/>
</dbReference>
<dbReference type="Proteomes" id="UP001172083">
    <property type="component" value="Unassembled WGS sequence"/>
</dbReference>
<accession>A0ABT8LA22</accession>
<proteinExistence type="predicted"/>
<dbReference type="RefSeq" id="WP_346759197.1">
    <property type="nucleotide sequence ID" value="NZ_JAUJEB010000004.1"/>
</dbReference>
<reference evidence="1" key="1">
    <citation type="submission" date="2023-06" db="EMBL/GenBank/DDBJ databases">
        <title>Genomic of Agaribacillus aureum.</title>
        <authorList>
            <person name="Wang G."/>
        </authorList>
    </citation>
    <scope>NUCLEOTIDE SEQUENCE</scope>
    <source>
        <strain evidence="1">BMA12</strain>
    </source>
</reference>
<protein>
    <submittedName>
        <fullName evidence="1">Uncharacterized protein</fullName>
    </submittedName>
</protein>
<sequence>MKLNNLFLMTFQGLPRVTLMMVFVFSLGFVHSNVNAQDSNEEMNWTTFSNKQRAQSSEGEVRENTDYVLVTYDKESIQFIYPDRNDLIIKFPISSKYNGIDDVVLYTDEEGISNIRIDDERNVTVYYEDQTIISFETDLYFYWTDQSKKDSTTVVDLSGRKGR</sequence>